<evidence type="ECO:0000313" key="10">
    <source>
        <dbReference type="Proteomes" id="UP000077755"/>
    </source>
</evidence>
<dbReference type="GO" id="GO:0016567">
    <property type="term" value="P:protein ubiquitination"/>
    <property type="evidence" value="ECO:0007669"/>
    <property type="project" value="TreeGrafter"/>
</dbReference>
<feature type="domain" description="CHY-type" evidence="7">
    <location>
        <begin position="31"/>
        <end position="106"/>
    </location>
</feature>
<gene>
    <name evidence="9" type="ORF">DCAR_0934202</name>
</gene>
<keyword evidence="2 4" id="KW-0863">Zinc-finger</keyword>
<sequence>MKPILGGVEGDLSTPLLGSKSVQDHMPSHSQGMPSDICTHNRKSCRIRALCCNEEFGCKTCHDESKNNLDKDGHKMPRKAVQRESVICSLCNTEQQLQQICINCGVCTARYICEICKVLTDDPSKKIVHCFSCGVCRQGRLEDQMIHCNKCQCCIENPHTCVEGLLHRCCPICFEVCTLYATGAMTAMPFGHIIHHPCLPELMKTPNTCPVCSKAFSDISGRYPTWRLKLNQLLRHQQNFVIQKDPNLNHYYLLHHPHHL</sequence>
<dbReference type="Gene3D" id="3.30.40.10">
    <property type="entry name" value="Zinc/RING finger domain, C3HC4 (zinc finger)"/>
    <property type="match status" value="1"/>
</dbReference>
<dbReference type="InterPro" id="IPR037275">
    <property type="entry name" value="Znf_CTCHY_sf"/>
</dbReference>
<accession>A0AAF0XWK8</accession>
<dbReference type="InterPro" id="IPR017921">
    <property type="entry name" value="Znf_CTCHY"/>
</dbReference>
<dbReference type="GO" id="GO:0005634">
    <property type="term" value="C:nucleus"/>
    <property type="evidence" value="ECO:0007669"/>
    <property type="project" value="TreeGrafter"/>
</dbReference>
<dbReference type="InterPro" id="IPR001841">
    <property type="entry name" value="Znf_RING"/>
</dbReference>
<dbReference type="SUPFAM" id="SSF161245">
    <property type="entry name" value="Zinc hairpin stack"/>
    <property type="match status" value="1"/>
</dbReference>
<evidence type="ECO:0000256" key="4">
    <source>
        <dbReference type="PROSITE-ProRule" id="PRU00601"/>
    </source>
</evidence>
<dbReference type="InterPro" id="IPR008913">
    <property type="entry name" value="Znf_CHY"/>
</dbReference>
<evidence type="ECO:0000259" key="8">
    <source>
        <dbReference type="PROSITE" id="PS51270"/>
    </source>
</evidence>
<dbReference type="Proteomes" id="UP000077755">
    <property type="component" value="Chromosome 9"/>
</dbReference>
<dbReference type="SUPFAM" id="SSF161219">
    <property type="entry name" value="CHY zinc finger-like"/>
    <property type="match status" value="1"/>
</dbReference>
<dbReference type="EMBL" id="CP093351">
    <property type="protein sequence ID" value="WOH14682.1"/>
    <property type="molecule type" value="Genomic_DNA"/>
</dbReference>
<dbReference type="InterPro" id="IPR013083">
    <property type="entry name" value="Znf_RING/FYVE/PHD"/>
</dbReference>
<dbReference type="GO" id="GO:0006511">
    <property type="term" value="P:ubiquitin-dependent protein catabolic process"/>
    <property type="evidence" value="ECO:0007669"/>
    <property type="project" value="TreeGrafter"/>
</dbReference>
<evidence type="ECO:0000259" key="6">
    <source>
        <dbReference type="PROSITE" id="PS50089"/>
    </source>
</evidence>
<evidence type="ECO:0008006" key="11">
    <source>
        <dbReference type="Google" id="ProtNLM"/>
    </source>
</evidence>
<keyword evidence="1" id="KW-0479">Metal-binding</keyword>
<evidence type="ECO:0000256" key="1">
    <source>
        <dbReference type="ARBA" id="ARBA00022723"/>
    </source>
</evidence>
<dbReference type="PROSITE" id="PS50089">
    <property type="entry name" value="ZF_RING_2"/>
    <property type="match status" value="1"/>
</dbReference>
<keyword evidence="10" id="KW-1185">Reference proteome</keyword>
<feature type="region of interest" description="Disordered" evidence="5">
    <location>
        <begin position="1"/>
        <end position="34"/>
    </location>
</feature>
<evidence type="ECO:0000256" key="2">
    <source>
        <dbReference type="ARBA" id="ARBA00022771"/>
    </source>
</evidence>
<dbReference type="GO" id="GO:0008270">
    <property type="term" value="F:zinc ion binding"/>
    <property type="evidence" value="ECO:0007669"/>
    <property type="project" value="UniProtKB-KW"/>
</dbReference>
<evidence type="ECO:0000256" key="3">
    <source>
        <dbReference type="ARBA" id="ARBA00022833"/>
    </source>
</evidence>
<feature type="domain" description="RING-type" evidence="6">
    <location>
        <begin position="170"/>
        <end position="213"/>
    </location>
</feature>
<dbReference type="InterPro" id="IPR037274">
    <property type="entry name" value="Znf_CHY_sf"/>
</dbReference>
<keyword evidence="3" id="KW-0862">Zinc</keyword>
<dbReference type="GO" id="GO:0061630">
    <property type="term" value="F:ubiquitin protein ligase activity"/>
    <property type="evidence" value="ECO:0007669"/>
    <property type="project" value="TreeGrafter"/>
</dbReference>
<dbReference type="AlphaFoldDB" id="A0AAF0XWK8"/>
<dbReference type="PROSITE" id="PS51266">
    <property type="entry name" value="ZF_CHY"/>
    <property type="match status" value="1"/>
</dbReference>
<evidence type="ECO:0000313" key="9">
    <source>
        <dbReference type="EMBL" id="WOH14682.1"/>
    </source>
</evidence>
<feature type="domain" description="CTCHY-type" evidence="8">
    <location>
        <begin position="108"/>
        <end position="169"/>
    </location>
</feature>
<evidence type="ECO:0000256" key="5">
    <source>
        <dbReference type="SAM" id="MobiDB-lite"/>
    </source>
</evidence>
<dbReference type="PANTHER" id="PTHR21319">
    <property type="entry name" value="RING FINGER AND CHY ZINC FINGER DOMAIN-CONTAINING PROTEIN 1"/>
    <property type="match status" value="1"/>
</dbReference>
<dbReference type="PROSITE" id="PS51270">
    <property type="entry name" value="ZF_CTCHY"/>
    <property type="match status" value="1"/>
</dbReference>
<dbReference type="Pfam" id="PF05495">
    <property type="entry name" value="zf-CHY"/>
    <property type="match status" value="1"/>
</dbReference>
<dbReference type="SUPFAM" id="SSF57850">
    <property type="entry name" value="RING/U-box"/>
    <property type="match status" value="1"/>
</dbReference>
<reference evidence="9" key="2">
    <citation type="submission" date="2022-03" db="EMBL/GenBank/DDBJ databases">
        <title>Draft title - Genomic analysis of global carrot germplasm unveils the trajectory of domestication and the origin of high carotenoid orange carrot.</title>
        <authorList>
            <person name="Iorizzo M."/>
            <person name="Ellison S."/>
            <person name="Senalik D."/>
            <person name="Macko-Podgorni A."/>
            <person name="Grzebelus D."/>
            <person name="Bostan H."/>
            <person name="Rolling W."/>
            <person name="Curaba J."/>
            <person name="Simon P."/>
        </authorList>
    </citation>
    <scope>NUCLEOTIDE SEQUENCE</scope>
    <source>
        <tissue evidence="9">Leaf</tissue>
    </source>
</reference>
<dbReference type="PANTHER" id="PTHR21319:SF53">
    <property type="entry name" value="RING FINGER AND CHY ZINC FINGER DOMAIN-CONTAINING PROTEIN 1"/>
    <property type="match status" value="1"/>
</dbReference>
<name>A0AAF0XWK8_DAUCS</name>
<reference evidence="9" key="1">
    <citation type="journal article" date="2016" name="Nat. Genet.">
        <title>A high-quality carrot genome assembly provides new insights into carotenoid accumulation and asterid genome evolution.</title>
        <authorList>
            <person name="Iorizzo M."/>
            <person name="Ellison S."/>
            <person name="Senalik D."/>
            <person name="Zeng P."/>
            <person name="Satapoomin P."/>
            <person name="Huang J."/>
            <person name="Bowman M."/>
            <person name="Iovene M."/>
            <person name="Sanseverino W."/>
            <person name="Cavagnaro P."/>
            <person name="Yildiz M."/>
            <person name="Macko-Podgorni A."/>
            <person name="Moranska E."/>
            <person name="Grzebelus E."/>
            <person name="Grzebelus D."/>
            <person name="Ashrafi H."/>
            <person name="Zheng Z."/>
            <person name="Cheng S."/>
            <person name="Spooner D."/>
            <person name="Van Deynze A."/>
            <person name="Simon P."/>
        </authorList>
    </citation>
    <scope>NUCLEOTIDE SEQUENCE</scope>
    <source>
        <tissue evidence="9">Leaf</tissue>
    </source>
</reference>
<organism evidence="9 10">
    <name type="scientific">Daucus carota subsp. sativus</name>
    <name type="common">Carrot</name>
    <dbReference type="NCBI Taxonomy" id="79200"/>
    <lineage>
        <taxon>Eukaryota</taxon>
        <taxon>Viridiplantae</taxon>
        <taxon>Streptophyta</taxon>
        <taxon>Embryophyta</taxon>
        <taxon>Tracheophyta</taxon>
        <taxon>Spermatophyta</taxon>
        <taxon>Magnoliopsida</taxon>
        <taxon>eudicotyledons</taxon>
        <taxon>Gunneridae</taxon>
        <taxon>Pentapetalae</taxon>
        <taxon>asterids</taxon>
        <taxon>campanulids</taxon>
        <taxon>Apiales</taxon>
        <taxon>Apiaceae</taxon>
        <taxon>Apioideae</taxon>
        <taxon>Scandiceae</taxon>
        <taxon>Daucinae</taxon>
        <taxon>Daucus</taxon>
        <taxon>Daucus sect. Daucus</taxon>
    </lineage>
</organism>
<protein>
    <recommendedName>
        <fullName evidence="11">CHY-type domain-containing protein</fullName>
    </recommendedName>
</protein>
<proteinExistence type="predicted"/>
<evidence type="ECO:0000259" key="7">
    <source>
        <dbReference type="PROSITE" id="PS51266"/>
    </source>
</evidence>